<dbReference type="Proteomes" id="UP001523392">
    <property type="component" value="Unassembled WGS sequence"/>
</dbReference>
<evidence type="ECO:0000313" key="1">
    <source>
        <dbReference type="EMBL" id="MCO6419234.1"/>
    </source>
</evidence>
<accession>A0ABT1DDG5</accession>
<comment type="caution">
    <text evidence="1">The sequence shown here is derived from an EMBL/GenBank/DDBJ whole genome shotgun (WGS) entry which is preliminary data.</text>
</comment>
<organism evidence="1 2">
    <name type="scientific">Siccirubricoccus soli</name>
    <dbReference type="NCBI Taxonomy" id="2899147"/>
    <lineage>
        <taxon>Bacteria</taxon>
        <taxon>Pseudomonadati</taxon>
        <taxon>Pseudomonadota</taxon>
        <taxon>Alphaproteobacteria</taxon>
        <taxon>Acetobacterales</taxon>
        <taxon>Roseomonadaceae</taxon>
        <taxon>Siccirubricoccus</taxon>
    </lineage>
</organism>
<proteinExistence type="predicted"/>
<reference evidence="1 2" key="1">
    <citation type="submission" date="2021-12" db="EMBL/GenBank/DDBJ databases">
        <title>Siccirubricoccus leaddurans sp. nov., a high concentration Zn2+ tolerance bacterium.</title>
        <authorList>
            <person name="Cao Y."/>
        </authorList>
    </citation>
    <scope>NUCLEOTIDE SEQUENCE [LARGE SCALE GENOMIC DNA]</scope>
    <source>
        <strain evidence="1 2">KC 17139</strain>
    </source>
</reference>
<keyword evidence="2" id="KW-1185">Reference proteome</keyword>
<gene>
    <name evidence="1" type="ORF">JYK14_24170</name>
</gene>
<evidence type="ECO:0008006" key="3">
    <source>
        <dbReference type="Google" id="ProtNLM"/>
    </source>
</evidence>
<sequence>MVLAVSATILLGFTGLAIEAGGWYLALRNAATAADMAALAGAAARERGEDYSAVASDTAALNGFAAGVAVGPPTEGQFVGDAGAVQVVISRNQQISLARLFLATAPTVRTRAVATVHADSEVCVLSLGGGLELGGNSTTKSGHCLLGSNAAAPNGISVVGSAGVRADGLVTTGACSGCTSGDVWTDDNRNVPPLIVSGRPEPIRDPFSGLKNWTPQPPSCRSPALALGSTPVTISPGQAICSSLTVEPNQTLNLNPGIYYFRNADLVVQGTLTGEGVTLIFTGDSDRVGTIRINAGATGRLTGPASSLVPDRPEGAGLLLYRDGLATNNGPNKEVQLNGGATLHMSGGLYFPTSDVVMNGRSNIESVCLSIVGYRLSFSGAADTRLGVSGCENYTPYPTIRTVRLVE</sequence>
<dbReference type="EMBL" id="JAFIRR010000180">
    <property type="protein sequence ID" value="MCO6419234.1"/>
    <property type="molecule type" value="Genomic_DNA"/>
</dbReference>
<name>A0ABT1DDG5_9PROT</name>
<evidence type="ECO:0000313" key="2">
    <source>
        <dbReference type="Proteomes" id="UP001523392"/>
    </source>
</evidence>
<dbReference type="RefSeq" id="WP_252955855.1">
    <property type="nucleotide sequence ID" value="NZ_JAFIRR010000180.1"/>
</dbReference>
<protein>
    <recommendedName>
        <fullName evidence="3">Flp pilus-assembly TadG-like N-terminal domain-containing protein</fullName>
    </recommendedName>
</protein>